<keyword evidence="1" id="KW-0812">Transmembrane</keyword>
<dbReference type="OrthoDB" id="8266279at2"/>
<evidence type="ECO:0000313" key="3">
    <source>
        <dbReference type="Proteomes" id="UP000466966"/>
    </source>
</evidence>
<evidence type="ECO:0008006" key="4">
    <source>
        <dbReference type="Google" id="ProtNLM"/>
    </source>
</evidence>
<reference evidence="2 3" key="1">
    <citation type="submission" date="2019-12" db="EMBL/GenBank/DDBJ databases">
        <title>Genomic-based taxomic classification of the family Erythrobacteraceae.</title>
        <authorList>
            <person name="Xu L."/>
        </authorList>
    </citation>
    <scope>NUCLEOTIDE SEQUENCE [LARGE SCALE GENOMIC DNA]</scope>
    <source>
        <strain evidence="2 3">M0322</strain>
    </source>
</reference>
<keyword evidence="1" id="KW-1133">Transmembrane helix</keyword>
<gene>
    <name evidence="2" type="ORF">GRI99_17410</name>
</gene>
<feature type="transmembrane region" description="Helical" evidence="1">
    <location>
        <begin position="312"/>
        <end position="331"/>
    </location>
</feature>
<comment type="caution">
    <text evidence="2">The sequence shown here is derived from an EMBL/GenBank/DDBJ whole genome shotgun (WGS) entry which is preliminary data.</text>
</comment>
<dbReference type="Proteomes" id="UP000466966">
    <property type="component" value="Unassembled WGS sequence"/>
</dbReference>
<protein>
    <recommendedName>
        <fullName evidence="4">DUF2029 domain-containing protein</fullName>
    </recommendedName>
</protein>
<feature type="transmembrane region" description="Helical" evidence="1">
    <location>
        <begin position="145"/>
        <end position="165"/>
    </location>
</feature>
<feature type="transmembrane region" description="Helical" evidence="1">
    <location>
        <begin position="232"/>
        <end position="255"/>
    </location>
</feature>
<dbReference type="RefSeq" id="WP_160773327.1">
    <property type="nucleotide sequence ID" value="NZ_WTYV01000009.1"/>
</dbReference>
<accession>A0A844YYJ4</accession>
<feature type="transmembrane region" description="Helical" evidence="1">
    <location>
        <begin position="121"/>
        <end position="139"/>
    </location>
</feature>
<sequence length="372" mass="40616">MNPTLLKDPVGWWTALGRPFLRLPRWGAIAALLVIVMSLGWMVHATSQLDVAEKARVAARPKDSIGDVELYRRVTRRVAEGESFYVASLDEQRQHRYPTKPFVTVRPPTLATLTAMLGKQGGKIVSGGLFVVCLALWLWRLDKAGVSIAERGLAVVAMAIFGITLFRESAMLFHEVFAGLLLAIALALVRQDGKMWPVLLLGALALAVRELVLPFILLWAVFVAFDRNWKGVAAALGVVALFAVGMMLHAQAVAANVQPGDLDSPGWDALNGPRLPFYAMAKLTALVMIKPWIAAPLAMLPLVGWAALGGRLGLFASLWFLGYFLMLALFARTNNNYWVLLVLPAYAIGFALLPRALWELARVAVKGPKSLS</sequence>
<proteinExistence type="predicted"/>
<organism evidence="2 3">
    <name type="scientific">Alteraurantiacibacter buctensis</name>
    <dbReference type="NCBI Taxonomy" id="1503981"/>
    <lineage>
        <taxon>Bacteria</taxon>
        <taxon>Pseudomonadati</taxon>
        <taxon>Pseudomonadota</taxon>
        <taxon>Alphaproteobacteria</taxon>
        <taxon>Sphingomonadales</taxon>
        <taxon>Erythrobacteraceae</taxon>
        <taxon>Alteraurantiacibacter</taxon>
    </lineage>
</organism>
<dbReference type="EMBL" id="WTYV01000009">
    <property type="protein sequence ID" value="MXO73405.1"/>
    <property type="molecule type" value="Genomic_DNA"/>
</dbReference>
<keyword evidence="1" id="KW-0472">Membrane</keyword>
<feature type="transmembrane region" description="Helical" evidence="1">
    <location>
        <begin position="337"/>
        <end position="358"/>
    </location>
</feature>
<feature type="transmembrane region" description="Helical" evidence="1">
    <location>
        <begin position="195"/>
        <end position="225"/>
    </location>
</feature>
<feature type="transmembrane region" description="Helical" evidence="1">
    <location>
        <begin position="26"/>
        <end position="46"/>
    </location>
</feature>
<name>A0A844YYJ4_9SPHN</name>
<evidence type="ECO:0000313" key="2">
    <source>
        <dbReference type="EMBL" id="MXO73405.1"/>
    </source>
</evidence>
<dbReference type="AlphaFoldDB" id="A0A844YYJ4"/>
<keyword evidence="3" id="KW-1185">Reference proteome</keyword>
<evidence type="ECO:0000256" key="1">
    <source>
        <dbReference type="SAM" id="Phobius"/>
    </source>
</evidence>
<feature type="transmembrane region" description="Helical" evidence="1">
    <location>
        <begin position="172"/>
        <end position="189"/>
    </location>
</feature>